<dbReference type="GO" id="GO:0005886">
    <property type="term" value="C:plasma membrane"/>
    <property type="evidence" value="ECO:0007669"/>
    <property type="project" value="TreeGrafter"/>
</dbReference>
<dbReference type="GO" id="GO:0044539">
    <property type="term" value="P:long-chain fatty acid import into cell"/>
    <property type="evidence" value="ECO:0007669"/>
    <property type="project" value="TreeGrafter"/>
</dbReference>
<dbReference type="Pfam" id="PF00501">
    <property type="entry name" value="AMP-binding"/>
    <property type="match status" value="1"/>
</dbReference>
<evidence type="ECO:0000259" key="5">
    <source>
        <dbReference type="Pfam" id="PF00501"/>
    </source>
</evidence>
<dbReference type="PANTHER" id="PTHR43107:SF15">
    <property type="entry name" value="FATTY ACID TRANSPORT PROTEIN 3, ISOFORM A"/>
    <property type="match status" value="1"/>
</dbReference>
<dbReference type="InterPro" id="IPR042099">
    <property type="entry name" value="ANL_N_sf"/>
</dbReference>
<dbReference type="Gene3D" id="3.40.50.12780">
    <property type="entry name" value="N-terminal domain of ligase-like"/>
    <property type="match status" value="1"/>
</dbReference>
<dbReference type="InterPro" id="IPR025110">
    <property type="entry name" value="AMP-bd_C"/>
</dbReference>
<feature type="domain" description="AMP-binding enzyme C-terminal" evidence="6">
    <location>
        <begin position="434"/>
        <end position="511"/>
    </location>
</feature>
<accession>A0A3A4NHZ5</accession>
<comment type="caution">
    <text evidence="7">The sequence shown here is derived from an EMBL/GenBank/DDBJ whole genome shotgun (WGS) entry which is preliminary data.</text>
</comment>
<reference evidence="7 8" key="1">
    <citation type="journal article" date="2017" name="ISME J.">
        <title>Energy and carbon metabolisms in a deep terrestrial subsurface fluid microbial community.</title>
        <authorList>
            <person name="Momper L."/>
            <person name="Jungbluth S.P."/>
            <person name="Lee M.D."/>
            <person name="Amend J.P."/>
        </authorList>
    </citation>
    <scope>NUCLEOTIDE SEQUENCE [LARGE SCALE GENOMIC DNA]</scope>
    <source>
        <strain evidence="7">SURF_5</strain>
    </source>
</reference>
<evidence type="ECO:0000256" key="1">
    <source>
        <dbReference type="ARBA" id="ARBA00006432"/>
    </source>
</evidence>
<evidence type="ECO:0000256" key="3">
    <source>
        <dbReference type="ARBA" id="ARBA00022741"/>
    </source>
</evidence>
<feature type="domain" description="AMP-dependent synthetase/ligase" evidence="5">
    <location>
        <begin position="16"/>
        <end position="371"/>
    </location>
</feature>
<evidence type="ECO:0000313" key="8">
    <source>
        <dbReference type="Proteomes" id="UP000265882"/>
    </source>
</evidence>
<evidence type="ECO:0000256" key="2">
    <source>
        <dbReference type="ARBA" id="ARBA00022598"/>
    </source>
</evidence>
<keyword evidence="2 7" id="KW-0436">Ligase</keyword>
<gene>
    <name evidence="7" type="ORF">C4520_21475</name>
</gene>
<dbReference type="GO" id="GO:0004467">
    <property type="term" value="F:long-chain fatty acid-CoA ligase activity"/>
    <property type="evidence" value="ECO:0007669"/>
    <property type="project" value="TreeGrafter"/>
</dbReference>
<evidence type="ECO:0000313" key="7">
    <source>
        <dbReference type="EMBL" id="RJP14291.1"/>
    </source>
</evidence>
<dbReference type="PANTHER" id="PTHR43107">
    <property type="entry name" value="LONG-CHAIN FATTY ACID TRANSPORT PROTEIN"/>
    <property type="match status" value="1"/>
</dbReference>
<dbReference type="GO" id="GO:0005524">
    <property type="term" value="F:ATP binding"/>
    <property type="evidence" value="ECO:0007669"/>
    <property type="project" value="UniProtKB-KW"/>
</dbReference>
<name>A0A3A4NHZ5_ABYX5</name>
<dbReference type="GO" id="GO:0005324">
    <property type="term" value="F:long-chain fatty acid transmembrane transporter activity"/>
    <property type="evidence" value="ECO:0007669"/>
    <property type="project" value="TreeGrafter"/>
</dbReference>
<organism evidence="7 8">
    <name type="scientific">Abyssobacteria bacterium (strain SURF_5)</name>
    <dbReference type="NCBI Taxonomy" id="2093360"/>
    <lineage>
        <taxon>Bacteria</taxon>
        <taxon>Pseudomonadati</taxon>
        <taxon>Candidatus Hydrogenedentota</taxon>
        <taxon>Candidatus Abyssobacteria</taxon>
    </lineage>
</organism>
<proteinExistence type="inferred from homology"/>
<protein>
    <submittedName>
        <fullName evidence="7">ATP-dependent acyl-CoA ligase</fullName>
    </submittedName>
</protein>
<dbReference type="InterPro" id="IPR000873">
    <property type="entry name" value="AMP-dep_synth/lig_dom"/>
</dbReference>
<dbReference type="EMBL" id="QZKU01000144">
    <property type="protein sequence ID" value="RJP14291.1"/>
    <property type="molecule type" value="Genomic_DNA"/>
</dbReference>
<comment type="similarity">
    <text evidence="1">Belongs to the ATP-dependent AMP-binding enzyme family.</text>
</comment>
<dbReference type="SUPFAM" id="SSF56801">
    <property type="entry name" value="Acetyl-CoA synthetase-like"/>
    <property type="match status" value="1"/>
</dbReference>
<evidence type="ECO:0000259" key="6">
    <source>
        <dbReference type="Pfam" id="PF13193"/>
    </source>
</evidence>
<keyword evidence="3" id="KW-0547">Nucleotide-binding</keyword>
<dbReference type="InterPro" id="IPR020845">
    <property type="entry name" value="AMP-binding_CS"/>
</dbReference>
<dbReference type="InterPro" id="IPR045851">
    <property type="entry name" value="AMP-bd_C_sf"/>
</dbReference>
<keyword evidence="4" id="KW-0067">ATP-binding</keyword>
<dbReference type="PROSITE" id="PS00455">
    <property type="entry name" value="AMP_BINDING"/>
    <property type="match status" value="1"/>
</dbReference>
<sequence>MAIELNMMILGHVIQMKAESAPDKKCLIFERGEKPDVHLTYADLWKNTNKVAALLQEHGLKKGDKFAVMMRNHPEFLYAMTAGTLTGAISVPIDPRTKGEKLKYYLNNSEAKLVLITADLVENLKQILPDVPSVKAVYVNYMPWEKLPADSPYPILNQVMDGPEKMVGNHIEDPMHPMEIIYTSGTTGDPKGVVCANNRIAQYALMAQMVWKYQEDDVLYTGLSLTHGNAQAVTLMPGLVLERLVVLSERFTKSRLWDICRKFGCTTFSLLGGMATAIYSEPAKPNDADNPVKVVISAGTPRAIWEAFEKRFNVQILEWYAAVEGGFAYKPVGEGPVGSFGKPVPGLLEMKIVDENDNECPPNVIGELVSRPASGEPAHVEYYKNPEASKKKVRGGWLRSGDMAHTDENGYFFFDYRKGGGIRHNGDFVHPDYVEKVIAEHPDVTEVAVYGVPSAGGAPGELDVVAAIVPVDRAKLNLGSIYAKCRKELETNFVPSYLQVLEEIPKTISEKPQERFLIDLFEKRKEDVYTEERAKRG</sequence>
<dbReference type="AlphaFoldDB" id="A0A3A4NHZ5"/>
<evidence type="ECO:0000256" key="4">
    <source>
        <dbReference type="ARBA" id="ARBA00022840"/>
    </source>
</evidence>
<dbReference type="Pfam" id="PF13193">
    <property type="entry name" value="AMP-binding_C"/>
    <property type="match status" value="1"/>
</dbReference>
<dbReference type="Proteomes" id="UP000265882">
    <property type="component" value="Unassembled WGS sequence"/>
</dbReference>
<dbReference type="Gene3D" id="3.30.300.30">
    <property type="match status" value="1"/>
</dbReference>